<organism evidence="1 2">
    <name type="scientific">Sinanodonta woodiana</name>
    <name type="common">Chinese pond mussel</name>
    <name type="synonym">Anodonta woodiana</name>
    <dbReference type="NCBI Taxonomy" id="1069815"/>
    <lineage>
        <taxon>Eukaryota</taxon>
        <taxon>Metazoa</taxon>
        <taxon>Spiralia</taxon>
        <taxon>Lophotrochozoa</taxon>
        <taxon>Mollusca</taxon>
        <taxon>Bivalvia</taxon>
        <taxon>Autobranchia</taxon>
        <taxon>Heteroconchia</taxon>
        <taxon>Palaeoheterodonta</taxon>
        <taxon>Unionida</taxon>
        <taxon>Unionoidea</taxon>
        <taxon>Unionidae</taxon>
        <taxon>Unioninae</taxon>
        <taxon>Sinanodonta</taxon>
    </lineage>
</organism>
<comment type="caution">
    <text evidence="1">The sequence shown here is derived from an EMBL/GenBank/DDBJ whole genome shotgun (WGS) entry which is preliminary data.</text>
</comment>
<evidence type="ECO:0000313" key="1">
    <source>
        <dbReference type="EMBL" id="KAL3876468.1"/>
    </source>
</evidence>
<gene>
    <name evidence="1" type="ORF">ACJMK2_034311</name>
</gene>
<keyword evidence="2" id="KW-1185">Reference proteome</keyword>
<dbReference type="EMBL" id="JBJQND010000005">
    <property type="protein sequence ID" value="KAL3876468.1"/>
    <property type="molecule type" value="Genomic_DNA"/>
</dbReference>
<dbReference type="AlphaFoldDB" id="A0ABD3WTB7"/>
<evidence type="ECO:0000313" key="2">
    <source>
        <dbReference type="Proteomes" id="UP001634394"/>
    </source>
</evidence>
<reference evidence="1 2" key="1">
    <citation type="submission" date="2024-11" db="EMBL/GenBank/DDBJ databases">
        <title>Chromosome-level genome assembly of the freshwater bivalve Anodonta woodiana.</title>
        <authorList>
            <person name="Chen X."/>
        </authorList>
    </citation>
    <scope>NUCLEOTIDE SEQUENCE [LARGE SCALE GENOMIC DNA]</scope>
    <source>
        <strain evidence="1">MN2024</strain>
        <tissue evidence="1">Gills</tissue>
    </source>
</reference>
<name>A0ABD3WTB7_SINWO</name>
<protein>
    <submittedName>
        <fullName evidence="1">Uncharacterized protein</fullName>
    </submittedName>
</protein>
<proteinExistence type="predicted"/>
<sequence>MELARVDSYINVYLPRSDGLVNIKRNDPPSSPTFGQSGFYRFSEEIMKDRPLFLGSKTMSFYQMFSSQNSPTEMDSSEAYFSPPLDQESVILPAMKTINLSIHSGEKGTRRPLKRFNEPLNTYITNIKRAQQMRTSDVNLSYPRLPREKTKIAYDGAFNHQSIRKPIRSQKSQSAVETRQATSLGFPPLKPSGIGLTPRSQSAAVFPENTKTGQHQHWQQQQHKSVRFTNAMHFKQFSRPHNIWNQSTEMLQHRQITRIKRQRSTMSREPTIISYEEMIPLY</sequence>
<accession>A0ABD3WTB7</accession>
<dbReference type="Proteomes" id="UP001634394">
    <property type="component" value="Unassembled WGS sequence"/>
</dbReference>